<dbReference type="AlphaFoldDB" id="A0A3P7JA71"/>
<keyword evidence="2" id="KW-1185">Reference proteome</keyword>
<accession>A0A3P7JA71</accession>
<organism evidence="1 2">
    <name type="scientific">Strongylus vulgaris</name>
    <name type="common">Blood worm</name>
    <dbReference type="NCBI Taxonomy" id="40348"/>
    <lineage>
        <taxon>Eukaryota</taxon>
        <taxon>Metazoa</taxon>
        <taxon>Ecdysozoa</taxon>
        <taxon>Nematoda</taxon>
        <taxon>Chromadorea</taxon>
        <taxon>Rhabditida</taxon>
        <taxon>Rhabditina</taxon>
        <taxon>Rhabditomorpha</taxon>
        <taxon>Strongyloidea</taxon>
        <taxon>Strongylidae</taxon>
        <taxon>Strongylus</taxon>
    </lineage>
</organism>
<dbReference type="EMBL" id="UYYB01097911">
    <property type="protein sequence ID" value="VDM76869.1"/>
    <property type="molecule type" value="Genomic_DNA"/>
</dbReference>
<reference evidence="1 2" key="1">
    <citation type="submission" date="2018-11" db="EMBL/GenBank/DDBJ databases">
        <authorList>
            <consortium name="Pathogen Informatics"/>
        </authorList>
    </citation>
    <scope>NUCLEOTIDE SEQUENCE [LARGE SCALE GENOMIC DNA]</scope>
</reference>
<name>A0A3P7JA71_STRVU</name>
<gene>
    <name evidence="1" type="ORF">SVUK_LOCUS11867</name>
</gene>
<evidence type="ECO:0000313" key="2">
    <source>
        <dbReference type="Proteomes" id="UP000270094"/>
    </source>
</evidence>
<sequence>MKSESTGLAKKVEELMGDYPRFLLADALYSLQGVLLKKSHYRERTERSEEEYKNHSVKEQFVMHLLHPWE</sequence>
<protein>
    <submittedName>
        <fullName evidence="1">Uncharacterized protein</fullName>
    </submittedName>
</protein>
<dbReference type="Proteomes" id="UP000270094">
    <property type="component" value="Unassembled WGS sequence"/>
</dbReference>
<evidence type="ECO:0000313" key="1">
    <source>
        <dbReference type="EMBL" id="VDM76869.1"/>
    </source>
</evidence>
<proteinExistence type="predicted"/>